<evidence type="ECO:0000313" key="1">
    <source>
        <dbReference type="EMBL" id="KAJ3607819.1"/>
    </source>
</evidence>
<dbReference type="EMBL" id="JANIIK010000040">
    <property type="protein sequence ID" value="KAJ3607819.1"/>
    <property type="molecule type" value="Genomic_DNA"/>
</dbReference>
<proteinExistence type="predicted"/>
<gene>
    <name evidence="1" type="ORF">NHX12_024870</name>
</gene>
<dbReference type="Proteomes" id="UP001148018">
    <property type="component" value="Unassembled WGS sequence"/>
</dbReference>
<dbReference type="AlphaFoldDB" id="A0A9Q0EIB4"/>
<evidence type="ECO:0000313" key="2">
    <source>
        <dbReference type="Proteomes" id="UP001148018"/>
    </source>
</evidence>
<protein>
    <submittedName>
        <fullName evidence="1">Uncharacterized protein</fullName>
    </submittedName>
</protein>
<organism evidence="1 2">
    <name type="scientific">Muraenolepis orangiensis</name>
    <name type="common">Patagonian moray cod</name>
    <dbReference type="NCBI Taxonomy" id="630683"/>
    <lineage>
        <taxon>Eukaryota</taxon>
        <taxon>Metazoa</taxon>
        <taxon>Chordata</taxon>
        <taxon>Craniata</taxon>
        <taxon>Vertebrata</taxon>
        <taxon>Euteleostomi</taxon>
        <taxon>Actinopterygii</taxon>
        <taxon>Neopterygii</taxon>
        <taxon>Teleostei</taxon>
        <taxon>Neoteleostei</taxon>
        <taxon>Acanthomorphata</taxon>
        <taxon>Zeiogadaria</taxon>
        <taxon>Gadariae</taxon>
        <taxon>Gadiformes</taxon>
        <taxon>Muraenolepidoidei</taxon>
        <taxon>Muraenolepididae</taxon>
        <taxon>Muraenolepis</taxon>
    </lineage>
</organism>
<reference evidence="1" key="1">
    <citation type="submission" date="2022-07" db="EMBL/GenBank/DDBJ databases">
        <title>Chromosome-level genome of Muraenolepis orangiensis.</title>
        <authorList>
            <person name="Kim J."/>
        </authorList>
    </citation>
    <scope>NUCLEOTIDE SEQUENCE</scope>
    <source>
        <strain evidence="1">KU_S4_2022</strain>
        <tissue evidence="1">Muscle</tissue>
    </source>
</reference>
<comment type="caution">
    <text evidence="1">The sequence shown here is derived from an EMBL/GenBank/DDBJ whole genome shotgun (WGS) entry which is preliminary data.</text>
</comment>
<accession>A0A9Q0EIB4</accession>
<keyword evidence="2" id="KW-1185">Reference proteome</keyword>
<name>A0A9Q0EIB4_9TELE</name>
<sequence>MKQDRKQENEECTHLLSVRCRWGLERRTSSCSDALRYSGLLGGAAPPVMMWSKSPKAHFVENQLRVSSAGTWTLPDLDTGQEPGPYLTWTLELTWTAPGTDLDRTWTGPRTDLERT</sequence>